<feature type="region of interest" description="Disordered" evidence="1">
    <location>
        <begin position="1208"/>
        <end position="1239"/>
    </location>
</feature>
<dbReference type="InterPro" id="IPR016024">
    <property type="entry name" value="ARM-type_fold"/>
</dbReference>
<evidence type="ECO:0000313" key="3">
    <source>
        <dbReference type="EMBL" id="RKL24545.1"/>
    </source>
</evidence>
<dbReference type="VEuPathDB" id="FungiDB:FOZG_11409"/>
<reference evidence="3 4" key="1">
    <citation type="journal article" date="2018" name="Sci. Rep.">
        <title>Characterisation of pathogen-specific regions and novel effector candidates in Fusarium oxysporum f. sp. cepae.</title>
        <authorList>
            <person name="Armitage A.D."/>
            <person name="Taylor A."/>
            <person name="Sobczyk M.K."/>
            <person name="Baxter L."/>
            <person name="Greenfield B.P."/>
            <person name="Bates H.J."/>
            <person name="Wilson F."/>
            <person name="Jackson A.C."/>
            <person name="Ott S."/>
            <person name="Harrison R.J."/>
            <person name="Clarkson J.P."/>
        </authorList>
    </citation>
    <scope>NUCLEOTIDE SEQUENCE [LARGE SCALE GENOMIC DNA]</scope>
    <source>
        <strain evidence="3 4">Fo_A28</strain>
    </source>
</reference>
<evidence type="ECO:0000259" key="2">
    <source>
        <dbReference type="PROSITE" id="PS50190"/>
    </source>
</evidence>
<evidence type="ECO:0000256" key="1">
    <source>
        <dbReference type="SAM" id="MobiDB-lite"/>
    </source>
</evidence>
<dbReference type="Gene3D" id="1.10.220.20">
    <property type="match status" value="1"/>
</dbReference>
<dbReference type="EMBL" id="MRCY01000002">
    <property type="protein sequence ID" value="RKL24545.1"/>
    <property type="molecule type" value="Genomic_DNA"/>
</dbReference>
<feature type="compositionally biased region" description="Low complexity" evidence="1">
    <location>
        <begin position="347"/>
        <end position="360"/>
    </location>
</feature>
<dbReference type="SUPFAM" id="SSF48371">
    <property type="entry name" value="ARM repeat"/>
    <property type="match status" value="1"/>
</dbReference>
<organism evidence="3 4">
    <name type="scientific">Fusarium oxysporum</name>
    <name type="common">Fusarium vascular wilt</name>
    <dbReference type="NCBI Taxonomy" id="5507"/>
    <lineage>
        <taxon>Eukaryota</taxon>
        <taxon>Fungi</taxon>
        <taxon>Dikarya</taxon>
        <taxon>Ascomycota</taxon>
        <taxon>Pezizomycotina</taxon>
        <taxon>Sordariomycetes</taxon>
        <taxon>Hypocreomycetidae</taxon>
        <taxon>Hypocreales</taxon>
        <taxon>Nectriaceae</taxon>
        <taxon>Fusarium</taxon>
        <taxon>Fusarium oxysporum species complex</taxon>
    </lineage>
</organism>
<dbReference type="VEuPathDB" id="FungiDB:FOXG_11345"/>
<dbReference type="GO" id="GO:0032012">
    <property type="term" value="P:regulation of ARF protein signal transduction"/>
    <property type="evidence" value="ECO:0007669"/>
    <property type="project" value="InterPro"/>
</dbReference>
<dbReference type="VEuPathDB" id="FungiDB:HZS61_016413"/>
<feature type="region of interest" description="Disordered" evidence="1">
    <location>
        <begin position="69"/>
        <end position="122"/>
    </location>
</feature>
<dbReference type="PROSITE" id="PS50190">
    <property type="entry name" value="SEC7"/>
    <property type="match status" value="1"/>
</dbReference>
<feature type="compositionally biased region" description="Polar residues" evidence="1">
    <location>
        <begin position="1208"/>
        <end position="1219"/>
    </location>
</feature>
<dbReference type="InterPro" id="IPR056604">
    <property type="entry name" value="GBF1-like_TPR"/>
</dbReference>
<comment type="caution">
    <text evidence="3">The sequence shown here is derived from an EMBL/GenBank/DDBJ whole genome shotgun (WGS) entry which is preliminary data.</text>
</comment>
<dbReference type="Pfam" id="PF12783">
    <property type="entry name" value="Sec7-like_HUS"/>
    <property type="match status" value="1"/>
</dbReference>
<dbReference type="InterPro" id="IPR000904">
    <property type="entry name" value="Sec7_dom"/>
</dbReference>
<dbReference type="SMART" id="SM00222">
    <property type="entry name" value="Sec7"/>
    <property type="match status" value="1"/>
</dbReference>
<dbReference type="Pfam" id="PF23325">
    <property type="entry name" value="TPR_28"/>
    <property type="match status" value="1"/>
</dbReference>
<feature type="region of interest" description="Disordered" evidence="1">
    <location>
        <begin position="1450"/>
        <end position="1501"/>
    </location>
</feature>
<dbReference type="CDD" id="cd00171">
    <property type="entry name" value="Sec7"/>
    <property type="match status" value="1"/>
</dbReference>
<dbReference type="VEuPathDB" id="FungiDB:FOMG_13950"/>
<dbReference type="Pfam" id="PF01369">
    <property type="entry name" value="Sec7"/>
    <property type="match status" value="1"/>
</dbReference>
<feature type="region of interest" description="Disordered" evidence="1">
    <location>
        <begin position="297"/>
        <end position="368"/>
    </location>
</feature>
<dbReference type="InterPro" id="IPR035999">
    <property type="entry name" value="Sec7_dom_sf"/>
</dbReference>
<sequence>MSRDEQSSLTMESPRPSGVSSFENRALPVRMQYRSRPVSVAVDPVSLVISECISITSAIQKHARSPHSSVSAILGGSPNPVQLGPPSPSPRGRSKSPAASISGDASHDGLTNRWGLRGQRGKSMQDNPMIAGFGKLRHELAGVKDIRSFDAPAILAPFLHVIQTKGTAAPITILALGALRKFLAYGFICPESPRFALAMQSLSSAVTHCQFDISDSGQVEVVLLMILNLMEDMMSGPGGDILSDESVCDMMGRGLAICSQPRFSPVLRRTAEASMVRMCQIIFEDVKHLEVEAGDDANALDQQVDDDRDSVRMENPAPEAGGLSAEPESLEVPGIPTPDPERSSRDTTATSETALATTSDVTEETESVDLRPYSLPSVRELFRVLVNFLDPQDRQHTDTMRVMALRIIHVALEVAGPFISRHPALAGIAEDRLCCYLFQLVRSDNMAILEESLVVAGTLLATCRGVLKLQQELFLSYLVACLHPKVEIPREPGIDPSLYAGIPQTPKLVKPSQSSQPSSGRSTPVPVKDRQKLGLEGGSRKPDARQAMVESVGVLSRMPTFMAELFINYDCDVDRADLCEDMIGLLSRNALPDSATWSTTSVPPLCLDALLRYIQFIAERLDQDPVYEDFPDPVTLREQRRKKKIIVKGASKFNEKPKAGLGYLEAQGIIKDATDPVAVAKFLKGTSRVNKKVLGDFISKRGNEEILGAFLDLFDFSGKRVDEALRQFLESFRLPGEAPLIATIVEAFSEKFCSHDTTGEVADKDAVYILTYAIILLNTDQHNPNLDAKKRMTLEDFARNLRGTNNGQNFAPEYLQTIYQSIKSNEIILPDEHDNKHAFDYAWRELLLKTESAGNLVICDTNIYDADMFATTWKPIVSTLSYVFMSATDDAVFARIVTGFDECARIATKYQNSEALDQIVYCLSHMSTLATETQFNTSLNTEVQAGDGSVMMIRIWLNLFTNSLISPFSPSNLPGLPLPPIPLQTPSQVIDRVARNADTGFFSAFTSYISSYAADDPPEPSDEELESTLCTIDCIKSCKMTAVFENIAVKHESLPTSPTNGHVRPPGHLEYDPSVAYILEFCTLLASRDAESIESMGKVVFDTLQGVLRDPARYHAITVSRASFYALKLLNISYGLSLCIEESGPLKREMMTSPDFWAILRALAQRPESAALVFEILEKGTAGTPPAIMADNYEAAISLLNDFASAATPRQPNMQTRSPRPQRLAPSKQDKKGNAEAVSRGSKAVNMLYNLTDRIPHLMQQSQLESSEAWSAYWLPIFQALTTQCANPCRDVRQLAFSALQRSLLSPELTCSDPKEWTAIFGKVLFPLIIQLLKPEVFLSDRDGMSEMRVQSASLLCKVFLQYMVLLSEWDGMLDLWIKIIEIMDRLMNSGQGDSLEEAVRENLKNVLLFMASSKYLVSPHIDPSKEELWSETWKRIDRFLPELRGELALDEPPNENKTDNQTTEVSAQLPEKEKEIEKKTEIEEDQITEDPATTEKVAEE</sequence>
<feature type="region of interest" description="Disordered" evidence="1">
    <location>
        <begin position="1"/>
        <end position="25"/>
    </location>
</feature>
<dbReference type="SUPFAM" id="SSF48425">
    <property type="entry name" value="Sec7 domain"/>
    <property type="match status" value="1"/>
</dbReference>
<dbReference type="VEuPathDB" id="FungiDB:FOC4_g10008246"/>
<dbReference type="InterPro" id="IPR032691">
    <property type="entry name" value="Mon2/Sec7/BIG1-like_HUS"/>
</dbReference>
<proteinExistence type="predicted"/>
<dbReference type="VEuPathDB" id="FungiDB:FOC1_g10010661"/>
<name>A0A420S5M9_FUSOX</name>
<dbReference type="PANTHER" id="PTHR10663">
    <property type="entry name" value="GUANYL-NUCLEOTIDE EXCHANGE FACTOR"/>
    <property type="match status" value="1"/>
</dbReference>
<feature type="region of interest" description="Disordered" evidence="1">
    <location>
        <begin position="507"/>
        <end position="544"/>
    </location>
</feature>
<feature type="compositionally biased region" description="Basic and acidic residues" evidence="1">
    <location>
        <begin position="1471"/>
        <end position="1482"/>
    </location>
</feature>
<dbReference type="GO" id="GO:0005794">
    <property type="term" value="C:Golgi apparatus"/>
    <property type="evidence" value="ECO:0007669"/>
    <property type="project" value="UniProtKB-ARBA"/>
</dbReference>
<dbReference type="PANTHER" id="PTHR10663:SF388">
    <property type="entry name" value="GOLGI-SPECIFIC BREFELDIN A-RESISTANCE GUANINE NUCLEOTIDE EXCHANGE FACTOR 1"/>
    <property type="match status" value="1"/>
</dbReference>
<dbReference type="InterPro" id="IPR023394">
    <property type="entry name" value="Sec7_C_sf"/>
</dbReference>
<feature type="domain" description="SEC7" evidence="2">
    <location>
        <begin position="635"/>
        <end position="825"/>
    </location>
</feature>
<accession>A0A420S5M9</accession>
<dbReference type="GO" id="GO:0005085">
    <property type="term" value="F:guanyl-nucleotide exchange factor activity"/>
    <property type="evidence" value="ECO:0007669"/>
    <property type="project" value="InterPro"/>
</dbReference>
<protein>
    <recommendedName>
        <fullName evidence="2">SEC7 domain-containing protein</fullName>
    </recommendedName>
</protein>
<feature type="compositionally biased region" description="Basic and acidic residues" evidence="1">
    <location>
        <begin position="527"/>
        <end position="544"/>
    </location>
</feature>
<gene>
    <name evidence="3" type="ORF">BFJ68_g547</name>
</gene>
<dbReference type="VEuPathDB" id="FungiDB:FOIG_04339"/>
<evidence type="ECO:0000313" key="4">
    <source>
        <dbReference type="Proteomes" id="UP000285860"/>
    </source>
</evidence>
<dbReference type="GO" id="GO:0016192">
    <property type="term" value="P:vesicle-mediated transport"/>
    <property type="evidence" value="ECO:0007669"/>
    <property type="project" value="UniProtKB-ARBA"/>
</dbReference>
<dbReference type="Proteomes" id="UP000285860">
    <property type="component" value="Unassembled WGS sequence"/>
</dbReference>
<dbReference type="Gene3D" id="1.10.1000.11">
    <property type="entry name" value="Arf Nucleotide-binding Site Opener,domain 2"/>
    <property type="match status" value="1"/>
</dbReference>